<sequence length="56" mass="6008">MATNSSSSSFSRSFCASVFCQSVVRNGHGQVRTQKKAITIFCCTLSMGNGEHSDDT</sequence>
<organism evidence="1 2">
    <name type="scientific">Daphnia magna</name>
    <dbReference type="NCBI Taxonomy" id="35525"/>
    <lineage>
        <taxon>Eukaryota</taxon>
        <taxon>Metazoa</taxon>
        <taxon>Ecdysozoa</taxon>
        <taxon>Arthropoda</taxon>
        <taxon>Crustacea</taxon>
        <taxon>Branchiopoda</taxon>
        <taxon>Diplostraca</taxon>
        <taxon>Cladocera</taxon>
        <taxon>Anomopoda</taxon>
        <taxon>Daphniidae</taxon>
        <taxon>Daphnia</taxon>
    </lineage>
</organism>
<protein>
    <submittedName>
        <fullName evidence="1">Uncharacterized protein</fullName>
    </submittedName>
</protein>
<dbReference type="EMBL" id="LRGB01000084">
    <property type="protein sequence ID" value="KZS20966.1"/>
    <property type="molecule type" value="Genomic_DNA"/>
</dbReference>
<name>A0A162S2J2_9CRUS</name>
<dbReference type="AlphaFoldDB" id="A0A162S2J2"/>
<comment type="caution">
    <text evidence="1">The sequence shown here is derived from an EMBL/GenBank/DDBJ whole genome shotgun (WGS) entry which is preliminary data.</text>
</comment>
<dbReference type="Proteomes" id="UP000076858">
    <property type="component" value="Unassembled WGS sequence"/>
</dbReference>
<keyword evidence="2" id="KW-1185">Reference proteome</keyword>
<accession>A0A162S2J2</accession>
<evidence type="ECO:0000313" key="2">
    <source>
        <dbReference type="Proteomes" id="UP000076858"/>
    </source>
</evidence>
<proteinExistence type="predicted"/>
<evidence type="ECO:0000313" key="1">
    <source>
        <dbReference type="EMBL" id="KZS20966.1"/>
    </source>
</evidence>
<gene>
    <name evidence="1" type="ORF">APZ42_012113</name>
</gene>
<reference evidence="1 2" key="1">
    <citation type="submission" date="2016-03" db="EMBL/GenBank/DDBJ databases">
        <title>EvidentialGene: Evidence-directed Construction of Genes on Genomes.</title>
        <authorList>
            <person name="Gilbert D.G."/>
            <person name="Choi J.-H."/>
            <person name="Mockaitis K."/>
            <person name="Colbourne J."/>
            <person name="Pfrender M."/>
        </authorList>
    </citation>
    <scope>NUCLEOTIDE SEQUENCE [LARGE SCALE GENOMIC DNA]</scope>
    <source>
        <strain evidence="1 2">Xinb3</strain>
        <tissue evidence="1">Complete organism</tissue>
    </source>
</reference>